<protein>
    <submittedName>
        <fullName evidence="1">Uncharacterized protein</fullName>
    </submittedName>
</protein>
<evidence type="ECO:0000313" key="1">
    <source>
        <dbReference type="EMBL" id="AGC64006.1"/>
    </source>
</evidence>
<sequence>MTSEPVDRMVIDRFSNLSLACFGSNSIERVVAESYLADPQGSGVVD</sequence>
<reference evidence="1 2" key="1">
    <citation type="journal article" date="2013" name="J. Bacteriol.">
        <title>Complete Genome Sequence of the Frog Pathogen Mycobacterium ulcerans Ecovar Liflandii.</title>
        <authorList>
            <person name="Tobias N.J."/>
            <person name="Doig K.D."/>
            <person name="Medema M.H."/>
            <person name="Chen H."/>
            <person name="Haring V."/>
            <person name="Moore R."/>
            <person name="Seemann T."/>
            <person name="Stinear T.P."/>
        </authorList>
    </citation>
    <scope>NUCLEOTIDE SEQUENCE [LARGE SCALE GENOMIC DNA]</scope>
    <source>
        <strain evidence="1 2">128FXT</strain>
    </source>
</reference>
<dbReference type="Proteomes" id="UP000011157">
    <property type="component" value="Chromosome"/>
</dbReference>
<evidence type="ECO:0000313" key="2">
    <source>
        <dbReference type="Proteomes" id="UP000011157"/>
    </source>
</evidence>
<keyword evidence="2" id="KW-1185">Reference proteome</keyword>
<dbReference type="AlphaFoldDB" id="L7V863"/>
<organism evidence="1 2">
    <name type="scientific">Mycobacterium liflandii (strain 128FXT)</name>
    <dbReference type="NCBI Taxonomy" id="459424"/>
    <lineage>
        <taxon>Bacteria</taxon>
        <taxon>Bacillati</taxon>
        <taxon>Actinomycetota</taxon>
        <taxon>Actinomycetes</taxon>
        <taxon>Mycobacteriales</taxon>
        <taxon>Mycobacteriaceae</taxon>
        <taxon>Mycobacterium</taxon>
        <taxon>Mycobacterium ulcerans group</taxon>
    </lineage>
</organism>
<proteinExistence type="predicted"/>
<dbReference type="EMBL" id="CP003899">
    <property type="protein sequence ID" value="AGC64006.1"/>
    <property type="molecule type" value="Genomic_DNA"/>
</dbReference>
<gene>
    <name evidence="1" type="ordered locus">MULP_04443</name>
</gene>
<dbReference type="KEGG" id="mli:MULP_04443"/>
<accession>L7V863</accession>
<dbReference type="PATRIC" id="fig|459424.11.peg.4577"/>
<dbReference type="HOGENOM" id="CLU_3186060_0_0_11"/>
<name>L7V863_MYCL1</name>